<dbReference type="AlphaFoldDB" id="A0AAE0XX15"/>
<evidence type="ECO:0000313" key="2">
    <source>
        <dbReference type="Proteomes" id="UP001283361"/>
    </source>
</evidence>
<reference evidence="1" key="1">
    <citation type="journal article" date="2023" name="G3 (Bethesda)">
        <title>A reference genome for the long-term kleptoplast-retaining sea slug Elysia crispata morphotype clarki.</title>
        <authorList>
            <person name="Eastman K.E."/>
            <person name="Pendleton A.L."/>
            <person name="Shaikh M.A."/>
            <person name="Suttiyut T."/>
            <person name="Ogas R."/>
            <person name="Tomko P."/>
            <person name="Gavelis G."/>
            <person name="Widhalm J.R."/>
            <person name="Wisecaver J.H."/>
        </authorList>
    </citation>
    <scope>NUCLEOTIDE SEQUENCE</scope>
    <source>
        <strain evidence="1">ECLA1</strain>
    </source>
</reference>
<proteinExistence type="predicted"/>
<name>A0AAE0XX15_9GAST</name>
<organism evidence="1 2">
    <name type="scientific">Elysia crispata</name>
    <name type="common">lettuce slug</name>
    <dbReference type="NCBI Taxonomy" id="231223"/>
    <lineage>
        <taxon>Eukaryota</taxon>
        <taxon>Metazoa</taxon>
        <taxon>Spiralia</taxon>
        <taxon>Lophotrochozoa</taxon>
        <taxon>Mollusca</taxon>
        <taxon>Gastropoda</taxon>
        <taxon>Heterobranchia</taxon>
        <taxon>Euthyneura</taxon>
        <taxon>Panpulmonata</taxon>
        <taxon>Sacoglossa</taxon>
        <taxon>Placobranchoidea</taxon>
        <taxon>Plakobranchidae</taxon>
        <taxon>Elysia</taxon>
    </lineage>
</organism>
<keyword evidence="2" id="KW-1185">Reference proteome</keyword>
<dbReference type="EMBL" id="JAWDGP010007385">
    <property type="protein sequence ID" value="KAK3721873.1"/>
    <property type="molecule type" value="Genomic_DNA"/>
</dbReference>
<comment type="caution">
    <text evidence="1">The sequence shown here is derived from an EMBL/GenBank/DDBJ whole genome shotgun (WGS) entry which is preliminary data.</text>
</comment>
<dbReference type="Proteomes" id="UP001283361">
    <property type="component" value="Unassembled WGS sequence"/>
</dbReference>
<gene>
    <name evidence="1" type="ORF">RRG08_057476</name>
</gene>
<protein>
    <submittedName>
        <fullName evidence="1">Uncharacterized protein</fullName>
    </submittedName>
</protein>
<sequence length="75" mass="8321">MEPRPYFPIKKQMIEVEPVQGAHSVLVCFSVPLHLRQFLSSFTNMMKWPCGTSRSTAATDRGDFLFGAGSISATL</sequence>
<evidence type="ECO:0000313" key="1">
    <source>
        <dbReference type="EMBL" id="KAK3721873.1"/>
    </source>
</evidence>
<accession>A0AAE0XX15</accession>